<dbReference type="EMBL" id="RJLM01000002">
    <property type="protein sequence ID" value="RWX56180.1"/>
    <property type="molecule type" value="Genomic_DNA"/>
</dbReference>
<protein>
    <submittedName>
        <fullName evidence="1">DUF2913 family protein</fullName>
    </submittedName>
</protein>
<keyword evidence="2" id="KW-1185">Reference proteome</keyword>
<proteinExistence type="predicted"/>
<accession>A0A3S3UMY1</accession>
<dbReference type="Pfam" id="PF11140">
    <property type="entry name" value="DUF2913"/>
    <property type="match status" value="1"/>
</dbReference>
<dbReference type="InterPro" id="IPR021316">
    <property type="entry name" value="DUF2913"/>
</dbReference>
<dbReference type="RefSeq" id="WP_128783267.1">
    <property type="nucleotide sequence ID" value="NZ_JAKJSG010000070.1"/>
</dbReference>
<dbReference type="Proteomes" id="UP000287563">
    <property type="component" value="Unassembled WGS sequence"/>
</dbReference>
<gene>
    <name evidence="1" type="ORF">EDI28_07800</name>
</gene>
<reference evidence="1 2" key="1">
    <citation type="submission" date="2018-11" db="EMBL/GenBank/DDBJ databases">
        <title>Photobacterium sp. BEI247 sp. nov., a marine bacterium isolated from Yongle Blue Hole in the South China Sea.</title>
        <authorList>
            <person name="Wang X."/>
        </authorList>
    </citation>
    <scope>NUCLEOTIDE SEQUENCE [LARGE SCALE GENOMIC DNA]</scope>
    <source>
        <strain evidence="2">BEI247</strain>
    </source>
</reference>
<evidence type="ECO:0000313" key="2">
    <source>
        <dbReference type="Proteomes" id="UP000287563"/>
    </source>
</evidence>
<dbReference type="OrthoDB" id="5875099at2"/>
<evidence type="ECO:0000313" key="1">
    <source>
        <dbReference type="EMBL" id="RWX56180.1"/>
    </source>
</evidence>
<organism evidence="1 2">
    <name type="scientific">Photobacterium chitinilyticum</name>
    <dbReference type="NCBI Taxonomy" id="2485123"/>
    <lineage>
        <taxon>Bacteria</taxon>
        <taxon>Pseudomonadati</taxon>
        <taxon>Pseudomonadota</taxon>
        <taxon>Gammaproteobacteria</taxon>
        <taxon>Vibrionales</taxon>
        <taxon>Vibrionaceae</taxon>
        <taxon>Photobacterium</taxon>
    </lineage>
</organism>
<comment type="caution">
    <text evidence="1">The sequence shown here is derived from an EMBL/GenBank/DDBJ whole genome shotgun (WGS) entry which is preliminary data.</text>
</comment>
<name>A0A3S3UMY1_9GAMM</name>
<dbReference type="AlphaFoldDB" id="A0A3S3UMY1"/>
<sequence>MNQSQLLLDISTHALLHLEFKKLDKRLTLTEKNNLLVQYLKPVVKASRYRTVRKSTKNWLLLGRQAGTNLESILVRNHERLLQTCSTDLYRFVGLIREVESQLRTNAQYSLAHNIDLNARYGKVLVCVVDEDLTSSFDDEGLMIKSTQILFIGSSDHKDLFSNIIERSGYFQSVVAYEDENHLRVELFRM</sequence>